<evidence type="ECO:0000313" key="2">
    <source>
        <dbReference type="Proteomes" id="UP001233999"/>
    </source>
</evidence>
<reference evidence="1" key="2">
    <citation type="submission" date="2023-05" db="EMBL/GenBank/DDBJ databases">
        <authorList>
            <person name="Fouks B."/>
        </authorList>
    </citation>
    <scope>NUCLEOTIDE SEQUENCE</scope>
    <source>
        <strain evidence="1">Stay&amp;Tobe</strain>
        <tissue evidence="1">Testes</tissue>
    </source>
</reference>
<evidence type="ECO:0000313" key="1">
    <source>
        <dbReference type="EMBL" id="KAJ9582297.1"/>
    </source>
</evidence>
<reference evidence="1" key="1">
    <citation type="journal article" date="2023" name="IScience">
        <title>Live-bearing cockroach genome reveals convergent evolutionary mechanisms linked to viviparity in insects and beyond.</title>
        <authorList>
            <person name="Fouks B."/>
            <person name="Harrison M.C."/>
            <person name="Mikhailova A.A."/>
            <person name="Marchal E."/>
            <person name="English S."/>
            <person name="Carruthers M."/>
            <person name="Jennings E.C."/>
            <person name="Chiamaka E.L."/>
            <person name="Frigard R.A."/>
            <person name="Pippel M."/>
            <person name="Attardo G.M."/>
            <person name="Benoit J.B."/>
            <person name="Bornberg-Bauer E."/>
            <person name="Tobe S.S."/>
        </authorList>
    </citation>
    <scope>NUCLEOTIDE SEQUENCE</scope>
    <source>
        <strain evidence="1">Stay&amp;Tobe</strain>
    </source>
</reference>
<sequence>NMLMQLTVAYRHREIEEEILSAADLKSIFDTDKPDAELGARIEQLGNDFKPFIPLGRSLLAKMAVYQLWVDHLAPRLIDAGIRLKDGRSNPAFRTAFSEELRASAEANGIILDELRKLADDSKRLTDMVVQISESLKTKKDKED</sequence>
<dbReference type="Proteomes" id="UP001233999">
    <property type="component" value="Unassembled WGS sequence"/>
</dbReference>
<keyword evidence="2" id="KW-1185">Reference proteome</keyword>
<dbReference type="AlphaFoldDB" id="A0AAD8EA46"/>
<comment type="caution">
    <text evidence="1">The sequence shown here is derived from an EMBL/GenBank/DDBJ whole genome shotgun (WGS) entry which is preliminary data.</text>
</comment>
<protein>
    <submittedName>
        <fullName evidence="1">Uncharacterized protein</fullName>
    </submittedName>
</protein>
<proteinExistence type="predicted"/>
<dbReference type="EMBL" id="JASPKZ010007815">
    <property type="protein sequence ID" value="KAJ9582297.1"/>
    <property type="molecule type" value="Genomic_DNA"/>
</dbReference>
<gene>
    <name evidence="1" type="ORF">L9F63_003426</name>
</gene>
<accession>A0AAD8EA46</accession>
<feature type="non-terminal residue" evidence="1">
    <location>
        <position position="144"/>
    </location>
</feature>
<organism evidence="1 2">
    <name type="scientific">Diploptera punctata</name>
    <name type="common">Pacific beetle cockroach</name>
    <dbReference type="NCBI Taxonomy" id="6984"/>
    <lineage>
        <taxon>Eukaryota</taxon>
        <taxon>Metazoa</taxon>
        <taxon>Ecdysozoa</taxon>
        <taxon>Arthropoda</taxon>
        <taxon>Hexapoda</taxon>
        <taxon>Insecta</taxon>
        <taxon>Pterygota</taxon>
        <taxon>Neoptera</taxon>
        <taxon>Polyneoptera</taxon>
        <taxon>Dictyoptera</taxon>
        <taxon>Blattodea</taxon>
        <taxon>Blaberoidea</taxon>
        <taxon>Blaberidae</taxon>
        <taxon>Diplopterinae</taxon>
        <taxon>Diploptera</taxon>
    </lineage>
</organism>
<name>A0AAD8EA46_DIPPU</name>